<dbReference type="Gene3D" id="2.60.40.1220">
    <property type="match status" value="1"/>
</dbReference>
<sequence>MVAFFTSPRSHRSTRLGAATAILAAAVLAPLLSPAAASAHDALVGTAPAEGETVQTLPDEVTLTFSGSLLEGAPQAVFVTDASCPGITDAAPGHVAIDGDACHDYSAGDAVAAGPMLRQELDPAGAPAGEYTVIASVTYGDSHSEDKIFRFTTTEAADGAATPEPTMTTQAEPAPSDAVTPSATAADETPSDDDALQRNLPWIIGGVVLVAGGGALGATLLARSRRSS</sequence>
<dbReference type="InterPro" id="IPR014756">
    <property type="entry name" value="Ig_E-set"/>
</dbReference>
<evidence type="ECO:0000256" key="3">
    <source>
        <dbReference type="SAM" id="MobiDB-lite"/>
    </source>
</evidence>
<feature type="region of interest" description="Disordered" evidence="3">
    <location>
        <begin position="155"/>
        <end position="194"/>
    </location>
</feature>
<evidence type="ECO:0000256" key="4">
    <source>
        <dbReference type="SAM" id="Phobius"/>
    </source>
</evidence>
<dbReference type="InterPro" id="IPR007348">
    <property type="entry name" value="CopC_dom"/>
</dbReference>
<keyword evidence="4" id="KW-0472">Membrane</keyword>
<evidence type="ECO:0000256" key="1">
    <source>
        <dbReference type="ARBA" id="ARBA00022729"/>
    </source>
</evidence>
<reference evidence="7 8" key="1">
    <citation type="submission" date="2018-09" db="EMBL/GenBank/DDBJ databases">
        <title>Whole genome sequencing of Microbacterium oryzae strain MB-10T.</title>
        <authorList>
            <person name="Das S.K."/>
        </authorList>
    </citation>
    <scope>NUCLEOTIDE SEQUENCE [LARGE SCALE GENOMIC DNA]</scope>
    <source>
        <strain evidence="7 8">MB-10</strain>
    </source>
</reference>
<name>A0A6I6E6B4_9MICO</name>
<evidence type="ECO:0000256" key="2">
    <source>
        <dbReference type="ARBA" id="ARBA00023008"/>
    </source>
</evidence>
<dbReference type="InterPro" id="IPR014755">
    <property type="entry name" value="Cu-Rt/internalin_Ig-like"/>
</dbReference>
<dbReference type="Proteomes" id="UP000422989">
    <property type="component" value="Chromosome"/>
</dbReference>
<dbReference type="Pfam" id="PF04234">
    <property type="entry name" value="CopC"/>
    <property type="match status" value="1"/>
</dbReference>
<organism evidence="7 8">
    <name type="scientific">Microbacterium oryzae</name>
    <dbReference type="NCBI Taxonomy" id="743009"/>
    <lineage>
        <taxon>Bacteria</taxon>
        <taxon>Bacillati</taxon>
        <taxon>Actinomycetota</taxon>
        <taxon>Actinomycetes</taxon>
        <taxon>Micrococcales</taxon>
        <taxon>Microbacteriaceae</taxon>
        <taxon>Microbacterium</taxon>
    </lineage>
</organism>
<protein>
    <submittedName>
        <fullName evidence="7">Copper resistance protein CopC</fullName>
    </submittedName>
</protein>
<dbReference type="GO" id="GO:0042597">
    <property type="term" value="C:periplasmic space"/>
    <property type="evidence" value="ECO:0007669"/>
    <property type="project" value="InterPro"/>
</dbReference>
<dbReference type="GO" id="GO:0005507">
    <property type="term" value="F:copper ion binding"/>
    <property type="evidence" value="ECO:0007669"/>
    <property type="project" value="InterPro"/>
</dbReference>
<feature type="domain" description="CopC" evidence="6">
    <location>
        <begin position="40"/>
        <end position="152"/>
    </location>
</feature>
<keyword evidence="4" id="KW-0812">Transmembrane</keyword>
<feature type="transmembrane region" description="Helical" evidence="4">
    <location>
        <begin position="200"/>
        <end position="222"/>
    </location>
</feature>
<accession>A0A6I6E6B4</accession>
<evidence type="ECO:0000256" key="5">
    <source>
        <dbReference type="SAM" id="SignalP"/>
    </source>
</evidence>
<keyword evidence="8" id="KW-1185">Reference proteome</keyword>
<dbReference type="GO" id="GO:0046688">
    <property type="term" value="P:response to copper ion"/>
    <property type="evidence" value="ECO:0007669"/>
    <property type="project" value="InterPro"/>
</dbReference>
<dbReference type="AlphaFoldDB" id="A0A6I6E6B4"/>
<gene>
    <name evidence="7" type="ORF">D7D94_05675</name>
</gene>
<dbReference type="EMBL" id="CP032550">
    <property type="protein sequence ID" value="QGU27211.1"/>
    <property type="molecule type" value="Genomic_DNA"/>
</dbReference>
<keyword evidence="2" id="KW-0186">Copper</keyword>
<evidence type="ECO:0000313" key="8">
    <source>
        <dbReference type="Proteomes" id="UP000422989"/>
    </source>
</evidence>
<dbReference type="SUPFAM" id="SSF81296">
    <property type="entry name" value="E set domains"/>
    <property type="match status" value="1"/>
</dbReference>
<dbReference type="RefSeq" id="WP_156241703.1">
    <property type="nucleotide sequence ID" value="NZ_BAAAZL010000006.1"/>
</dbReference>
<evidence type="ECO:0000259" key="6">
    <source>
        <dbReference type="Pfam" id="PF04234"/>
    </source>
</evidence>
<proteinExistence type="predicted"/>
<feature type="chain" id="PRO_5038774618" evidence="5">
    <location>
        <begin position="40"/>
        <end position="228"/>
    </location>
</feature>
<dbReference type="OrthoDB" id="5242236at2"/>
<feature type="signal peptide" evidence="5">
    <location>
        <begin position="1"/>
        <end position="39"/>
    </location>
</feature>
<evidence type="ECO:0000313" key="7">
    <source>
        <dbReference type="EMBL" id="QGU27211.1"/>
    </source>
</evidence>
<dbReference type="KEGG" id="moj:D7D94_05675"/>
<keyword evidence="4" id="KW-1133">Transmembrane helix</keyword>
<keyword evidence="1 5" id="KW-0732">Signal</keyword>